<gene>
    <name evidence="1" type="ORF">O6H91_21G040200</name>
</gene>
<keyword evidence="2" id="KW-1185">Reference proteome</keyword>
<name>A0ACC2AJP8_DIPCM</name>
<dbReference type="Proteomes" id="UP001162992">
    <property type="component" value="Chromosome 21"/>
</dbReference>
<proteinExistence type="predicted"/>
<protein>
    <submittedName>
        <fullName evidence="1">Uncharacterized protein</fullName>
    </submittedName>
</protein>
<organism evidence="1 2">
    <name type="scientific">Diphasiastrum complanatum</name>
    <name type="common">Issler's clubmoss</name>
    <name type="synonym">Lycopodium complanatum</name>
    <dbReference type="NCBI Taxonomy" id="34168"/>
    <lineage>
        <taxon>Eukaryota</taxon>
        <taxon>Viridiplantae</taxon>
        <taxon>Streptophyta</taxon>
        <taxon>Embryophyta</taxon>
        <taxon>Tracheophyta</taxon>
        <taxon>Lycopodiopsida</taxon>
        <taxon>Lycopodiales</taxon>
        <taxon>Lycopodiaceae</taxon>
        <taxon>Lycopodioideae</taxon>
        <taxon>Diphasiastrum</taxon>
    </lineage>
</organism>
<evidence type="ECO:0000313" key="2">
    <source>
        <dbReference type="Proteomes" id="UP001162992"/>
    </source>
</evidence>
<sequence length="205" mass="22967">MADSNSATGSRANTVGDEDLTNGNGASSTDLPELERDNAKGVGKLSQNILPHLLNLYNCKSSSPDYDFYAPNATFEDPLMRAHGVKQIKSAFYAIPKIFTEGRMGEYHVQEHETSPGTGEIRIDNVQHYRILGQQIDMKSLIRLQVENGKVVRHEDLWEKRPLWDKETVRVPLVGRLARTSRRGNMLFTHLLMGFGKDPKAKVSS</sequence>
<comment type="caution">
    <text evidence="1">The sequence shown here is derived from an EMBL/GenBank/DDBJ whole genome shotgun (WGS) entry which is preliminary data.</text>
</comment>
<dbReference type="EMBL" id="CM055112">
    <property type="protein sequence ID" value="KAJ7517778.1"/>
    <property type="molecule type" value="Genomic_DNA"/>
</dbReference>
<evidence type="ECO:0000313" key="1">
    <source>
        <dbReference type="EMBL" id="KAJ7517778.1"/>
    </source>
</evidence>
<accession>A0ACC2AJP8</accession>
<reference evidence="2" key="1">
    <citation type="journal article" date="2024" name="Proc. Natl. Acad. Sci. U.S.A.">
        <title>Extraordinary preservation of gene collinearity over three hundred million years revealed in homosporous lycophytes.</title>
        <authorList>
            <person name="Li C."/>
            <person name="Wickell D."/>
            <person name="Kuo L.Y."/>
            <person name="Chen X."/>
            <person name="Nie B."/>
            <person name="Liao X."/>
            <person name="Peng D."/>
            <person name="Ji J."/>
            <person name="Jenkins J."/>
            <person name="Williams M."/>
            <person name="Shu S."/>
            <person name="Plott C."/>
            <person name="Barry K."/>
            <person name="Rajasekar S."/>
            <person name="Grimwood J."/>
            <person name="Han X."/>
            <person name="Sun S."/>
            <person name="Hou Z."/>
            <person name="He W."/>
            <person name="Dai G."/>
            <person name="Sun C."/>
            <person name="Schmutz J."/>
            <person name="Leebens-Mack J.H."/>
            <person name="Li F.W."/>
            <person name="Wang L."/>
        </authorList>
    </citation>
    <scope>NUCLEOTIDE SEQUENCE [LARGE SCALE GENOMIC DNA]</scope>
    <source>
        <strain evidence="2">cv. PW_Plant_1</strain>
    </source>
</reference>